<protein>
    <submittedName>
        <fullName evidence="1">Uncharacterized protein</fullName>
    </submittedName>
</protein>
<organism evidence="1 2">
    <name type="scientific">Plakobranchus ocellatus</name>
    <dbReference type="NCBI Taxonomy" id="259542"/>
    <lineage>
        <taxon>Eukaryota</taxon>
        <taxon>Metazoa</taxon>
        <taxon>Spiralia</taxon>
        <taxon>Lophotrochozoa</taxon>
        <taxon>Mollusca</taxon>
        <taxon>Gastropoda</taxon>
        <taxon>Heterobranchia</taxon>
        <taxon>Euthyneura</taxon>
        <taxon>Panpulmonata</taxon>
        <taxon>Sacoglossa</taxon>
        <taxon>Placobranchoidea</taxon>
        <taxon>Plakobranchidae</taxon>
        <taxon>Plakobranchus</taxon>
    </lineage>
</organism>
<dbReference type="Proteomes" id="UP000735302">
    <property type="component" value="Unassembled WGS sequence"/>
</dbReference>
<name>A0AAV4B638_9GAST</name>
<dbReference type="EMBL" id="BLXT01004553">
    <property type="protein sequence ID" value="GFO14266.1"/>
    <property type="molecule type" value="Genomic_DNA"/>
</dbReference>
<reference evidence="1 2" key="1">
    <citation type="journal article" date="2021" name="Elife">
        <title>Chloroplast acquisition without the gene transfer in kleptoplastic sea slugs, Plakobranchus ocellatus.</title>
        <authorList>
            <person name="Maeda T."/>
            <person name="Takahashi S."/>
            <person name="Yoshida T."/>
            <person name="Shimamura S."/>
            <person name="Takaki Y."/>
            <person name="Nagai Y."/>
            <person name="Toyoda A."/>
            <person name="Suzuki Y."/>
            <person name="Arimoto A."/>
            <person name="Ishii H."/>
            <person name="Satoh N."/>
            <person name="Nishiyama T."/>
            <person name="Hasebe M."/>
            <person name="Maruyama T."/>
            <person name="Minagawa J."/>
            <person name="Obokata J."/>
            <person name="Shigenobu S."/>
        </authorList>
    </citation>
    <scope>NUCLEOTIDE SEQUENCE [LARGE SCALE GENOMIC DNA]</scope>
</reference>
<sequence length="205" mass="21533">MLNDVRCYLNGRRDRWDECVPYIAAALKATVNRNIGFTLNRLMVPYIAAALKATVNRNIGFTLNRLMLGREETSPLELRIESSPNGSGKLDTGQAANRCIAIAVNSTGFTPGVENARPADATTGQGAPDAIDAEGGITVGDGDEALVVKRVTVSRGGEGVNDVIKKGADEAAARMVTSASTEDVICDEAATGTLTRASADVGIYM</sequence>
<comment type="caution">
    <text evidence="1">The sequence shown here is derived from an EMBL/GenBank/DDBJ whole genome shotgun (WGS) entry which is preliminary data.</text>
</comment>
<gene>
    <name evidence="1" type="ORF">PoB_004077100</name>
</gene>
<keyword evidence="2" id="KW-1185">Reference proteome</keyword>
<dbReference type="AlphaFoldDB" id="A0AAV4B638"/>
<proteinExistence type="predicted"/>
<evidence type="ECO:0000313" key="2">
    <source>
        <dbReference type="Proteomes" id="UP000735302"/>
    </source>
</evidence>
<evidence type="ECO:0000313" key="1">
    <source>
        <dbReference type="EMBL" id="GFO14266.1"/>
    </source>
</evidence>
<accession>A0AAV4B638</accession>